<dbReference type="Proteomes" id="UP001224083">
    <property type="component" value="Unassembled WGS sequence"/>
</dbReference>
<dbReference type="EMBL" id="JAQAHH010000006">
    <property type="protein sequence ID" value="MDP9500812.1"/>
    <property type="molecule type" value="Genomic_DNA"/>
</dbReference>
<keyword evidence="5 7" id="KW-1133">Transmembrane helix</keyword>
<evidence type="ECO:0000256" key="7">
    <source>
        <dbReference type="SAM" id="Phobius"/>
    </source>
</evidence>
<keyword evidence="3" id="KW-1003">Cell membrane</keyword>
<gene>
    <name evidence="8" type="primary">cbiM</name>
    <name evidence="8" type="ORF">O7M46_07550</name>
</gene>
<accession>A0ABT9KFG7</accession>
<sequence>MHLSEGILHLPTLLTTNLIALGAVGLGLRRLQHEKLPLSALLAATFFVASTIHVPIGVGSVHLILNGIAGLFLGWVVFPAFLIALLLQVIFFSFGGFAVLGANLCSMGFSALLAHYLLRHLISAQASRTKLIIAGILAAIIGIVGALFITASILFLDGGKQYLDVIYLLFISHLPVMVVDSFISCSVMLLLQKMQPDMLNLVSQKHHV</sequence>
<dbReference type="PANTHER" id="PTHR34229">
    <property type="entry name" value="METAL TRANSPORT PROTEIN HI_1621-RELATED"/>
    <property type="match status" value="1"/>
</dbReference>
<name>A0ABT9KFG7_9PAST</name>
<reference evidence="8 9" key="1">
    <citation type="submission" date="2022-12" db="EMBL/GenBank/DDBJ databases">
        <title>Genome sequence of Pasteurellaceae Bisgaard Taxon 45.</title>
        <authorList>
            <person name="Foggin C."/>
            <person name="Rosen L.E."/>
            <person name="Henton M."/>
            <person name="Buys A."/>
            <person name="Floyd T."/>
            <person name="Turner A.D."/>
            <person name="Tarbin J."/>
            <person name="Lloyd A.S."/>
            <person name="Chaitezvi C."/>
            <person name="Ellis R.J."/>
            <person name="Roberts H.C."/>
            <person name="Dastjerdi A."/>
            <person name="Nunez A."/>
            <person name="Van Vliet A.H."/>
            <person name="Steinbach F."/>
        </authorList>
    </citation>
    <scope>NUCLEOTIDE SEQUENCE [LARGE SCALE GENOMIC DNA]</scope>
    <source>
        <strain evidence="8 9">VF20HR</strain>
    </source>
</reference>
<feature type="transmembrane region" description="Helical" evidence="7">
    <location>
        <begin position="166"/>
        <end position="191"/>
    </location>
</feature>
<evidence type="ECO:0000256" key="1">
    <source>
        <dbReference type="ARBA" id="ARBA00004651"/>
    </source>
</evidence>
<protein>
    <submittedName>
        <fullName evidence="8">Cobalt transporter CbiM</fullName>
    </submittedName>
</protein>
<evidence type="ECO:0000256" key="4">
    <source>
        <dbReference type="ARBA" id="ARBA00022692"/>
    </source>
</evidence>
<keyword evidence="9" id="KW-1185">Reference proteome</keyword>
<dbReference type="PANTHER" id="PTHR34229:SF1">
    <property type="entry name" value="METAL TRANSPORT PROTEIN HI_1621-RELATED"/>
    <property type="match status" value="1"/>
</dbReference>
<keyword evidence="2" id="KW-0813">Transport</keyword>
<feature type="transmembrane region" description="Helical" evidence="7">
    <location>
        <begin position="130"/>
        <end position="154"/>
    </location>
</feature>
<feature type="transmembrane region" description="Helical" evidence="7">
    <location>
        <begin position="40"/>
        <end position="65"/>
    </location>
</feature>
<feature type="transmembrane region" description="Helical" evidence="7">
    <location>
        <begin position="7"/>
        <end position="28"/>
    </location>
</feature>
<keyword evidence="6 7" id="KW-0472">Membrane</keyword>
<proteinExistence type="predicted"/>
<feature type="transmembrane region" description="Helical" evidence="7">
    <location>
        <begin position="97"/>
        <end position="118"/>
    </location>
</feature>
<feature type="transmembrane region" description="Helical" evidence="7">
    <location>
        <begin position="72"/>
        <end position="91"/>
    </location>
</feature>
<dbReference type="Gene3D" id="1.10.1760.20">
    <property type="match status" value="1"/>
</dbReference>
<evidence type="ECO:0000313" key="8">
    <source>
        <dbReference type="EMBL" id="MDP9500812.1"/>
    </source>
</evidence>
<evidence type="ECO:0000256" key="3">
    <source>
        <dbReference type="ARBA" id="ARBA00022475"/>
    </source>
</evidence>
<dbReference type="NCBIfam" id="NF004904">
    <property type="entry name" value="PRK06265.1-4"/>
    <property type="match status" value="1"/>
</dbReference>
<organism evidence="8 9">
    <name type="scientific">Bisgaard Taxon 45</name>
    <dbReference type="NCBI Taxonomy" id="304289"/>
    <lineage>
        <taxon>Bacteria</taxon>
        <taxon>Pseudomonadati</taxon>
        <taxon>Pseudomonadota</taxon>
        <taxon>Gammaproteobacteria</taxon>
        <taxon>Pasteurellales</taxon>
        <taxon>Pasteurellaceae</taxon>
    </lineage>
</organism>
<comment type="subcellular location">
    <subcellularLocation>
        <location evidence="1">Cell membrane</location>
        <topology evidence="1">Multi-pass membrane protein</topology>
    </subcellularLocation>
</comment>
<evidence type="ECO:0000256" key="6">
    <source>
        <dbReference type="ARBA" id="ARBA00023136"/>
    </source>
</evidence>
<dbReference type="NCBIfam" id="NF004905">
    <property type="entry name" value="PRK06265.1-5"/>
    <property type="match status" value="1"/>
</dbReference>
<evidence type="ECO:0000313" key="9">
    <source>
        <dbReference type="Proteomes" id="UP001224083"/>
    </source>
</evidence>
<comment type="caution">
    <text evidence="8">The sequence shown here is derived from an EMBL/GenBank/DDBJ whole genome shotgun (WGS) entry which is preliminary data.</text>
</comment>
<dbReference type="Pfam" id="PF01891">
    <property type="entry name" value="CbiM"/>
    <property type="match status" value="1"/>
</dbReference>
<evidence type="ECO:0000256" key="5">
    <source>
        <dbReference type="ARBA" id="ARBA00022989"/>
    </source>
</evidence>
<dbReference type="InterPro" id="IPR002751">
    <property type="entry name" value="CbiM/NikMN"/>
</dbReference>
<keyword evidence="4 7" id="KW-0812">Transmembrane</keyword>
<evidence type="ECO:0000256" key="2">
    <source>
        <dbReference type="ARBA" id="ARBA00022448"/>
    </source>
</evidence>